<dbReference type="Gene3D" id="3.40.630.10">
    <property type="entry name" value="Zn peptidases"/>
    <property type="match status" value="1"/>
</dbReference>
<dbReference type="PATRIC" id="fig|49338.4.peg.3515"/>
<protein>
    <submittedName>
        <fullName evidence="2">Peptidase M28 protein</fullName>
    </submittedName>
</protein>
<evidence type="ECO:0000259" key="1">
    <source>
        <dbReference type="Pfam" id="PF04389"/>
    </source>
</evidence>
<dbReference type="SUPFAM" id="SSF53187">
    <property type="entry name" value="Zn-dependent exopeptidases"/>
    <property type="match status" value="1"/>
</dbReference>
<gene>
    <name evidence="2" type="ORF">DPCES_3264</name>
</gene>
<dbReference type="InterPro" id="IPR007484">
    <property type="entry name" value="Peptidase_M28"/>
</dbReference>
<dbReference type="RefSeq" id="WP_208925919.1">
    <property type="nucleotide sequence ID" value="NZ_LK996017.1"/>
</dbReference>
<dbReference type="PANTHER" id="PTHR12147">
    <property type="entry name" value="METALLOPEPTIDASE M28 FAMILY MEMBER"/>
    <property type="match status" value="1"/>
</dbReference>
<organism evidence="2">
    <name type="scientific">Desulfitobacterium hafniense</name>
    <name type="common">Desulfitobacterium frappieri</name>
    <dbReference type="NCBI Taxonomy" id="49338"/>
    <lineage>
        <taxon>Bacteria</taxon>
        <taxon>Bacillati</taxon>
        <taxon>Bacillota</taxon>
        <taxon>Clostridia</taxon>
        <taxon>Eubacteriales</taxon>
        <taxon>Desulfitobacteriaceae</taxon>
        <taxon>Desulfitobacterium</taxon>
    </lineage>
</organism>
<sequence length="346" mass="37754">MQTRRIFLKMLFGLGSFALPWIGFDNKLKAAIEPLMKQPRVKLYVVPPEAQTIYEYFQSASLNKTAMDDILALSAPEMEGRRTGQAGEGRASQYLSRELSMLGLKPMGDNAQSYAHAFTIHEVKETFVGNRLTFTVGNPDHLRAPSLNILGGLKGGTEEIILVSAHYDHLGIFEGQLYPGANDNASGVGCVLDVIRRLVREKAAPRKTLVFAFWSGEEMGFLGSKAFVRNPSFPLDRIKAVINVDTIGNGMIGNFGLWADDKAGIAAEAVQKAAAEVSASAMVVSGNGHNSDQITFAKVGIPAVTLLAREWLENNHTTQDTIGIVKREQVELATEIVYRAVKNLAF</sequence>
<dbReference type="AlphaFoldDB" id="A0A098B5L5"/>
<evidence type="ECO:0000313" key="2">
    <source>
        <dbReference type="EMBL" id="CDX03151.1"/>
    </source>
</evidence>
<name>A0A098B5L5_DESHA</name>
<dbReference type="Pfam" id="PF04389">
    <property type="entry name" value="Peptidase_M28"/>
    <property type="match status" value="1"/>
</dbReference>
<dbReference type="InterPro" id="IPR045175">
    <property type="entry name" value="M28_fam"/>
</dbReference>
<accession>A0A098B5L5</accession>
<dbReference type="PANTHER" id="PTHR12147:SF26">
    <property type="entry name" value="PEPTIDASE M28 DOMAIN-CONTAINING PROTEIN"/>
    <property type="match status" value="1"/>
</dbReference>
<feature type="domain" description="Peptidase M28" evidence="1">
    <location>
        <begin position="148"/>
        <end position="338"/>
    </location>
</feature>
<reference evidence="2" key="1">
    <citation type="submission" date="2014-07" db="EMBL/GenBank/DDBJ databases">
        <authorList>
            <person name="Hornung V.Bastian."/>
        </authorList>
    </citation>
    <scope>NUCLEOTIDE SEQUENCE</scope>
    <source>
        <strain evidence="2">PCE-S</strain>
    </source>
</reference>
<dbReference type="GO" id="GO:0008235">
    <property type="term" value="F:metalloexopeptidase activity"/>
    <property type="evidence" value="ECO:0007669"/>
    <property type="project" value="InterPro"/>
</dbReference>
<dbReference type="EMBL" id="LK996017">
    <property type="protein sequence ID" value="CDX03151.1"/>
    <property type="molecule type" value="Genomic_DNA"/>
</dbReference>
<proteinExistence type="predicted"/>
<dbReference type="GO" id="GO:0006508">
    <property type="term" value="P:proteolysis"/>
    <property type="evidence" value="ECO:0007669"/>
    <property type="project" value="InterPro"/>
</dbReference>